<sequence>MKMSHRPWSDLSQDILTLISNRLGLIELIRFRSVCKQWKSSSSTSTAEIESSPGLNPWFLFYGENLSPRSITRTGEKYAIRIPELEGAAVLASSHGWLLVFKNGSIFFLCPFSRSRIDLPSSPFSDLADHVASFSAPPSDPGCAVAVISRIDGRRLVLKLLRRGEEEWTSFEYSYGVSSLDAVKCAAHRGGSFYFFDGQDRLLMFSIKELGPKLCRVVKITDPKERAKCETMPFWCKKESGLKKWLEEDDLPEGASISTCGTYVESETERGSDHVIFHENIEAAEKSDGDQRLKLKGVWIHPRFFQVYKDGRW</sequence>
<organism evidence="2 3">
    <name type="scientific">Trema orientale</name>
    <name type="common">Charcoal tree</name>
    <name type="synonym">Celtis orientalis</name>
    <dbReference type="NCBI Taxonomy" id="63057"/>
    <lineage>
        <taxon>Eukaryota</taxon>
        <taxon>Viridiplantae</taxon>
        <taxon>Streptophyta</taxon>
        <taxon>Embryophyta</taxon>
        <taxon>Tracheophyta</taxon>
        <taxon>Spermatophyta</taxon>
        <taxon>Magnoliopsida</taxon>
        <taxon>eudicotyledons</taxon>
        <taxon>Gunneridae</taxon>
        <taxon>Pentapetalae</taxon>
        <taxon>rosids</taxon>
        <taxon>fabids</taxon>
        <taxon>Rosales</taxon>
        <taxon>Cannabaceae</taxon>
        <taxon>Trema</taxon>
    </lineage>
</organism>
<dbReference type="SUPFAM" id="SSF81383">
    <property type="entry name" value="F-box domain"/>
    <property type="match status" value="1"/>
</dbReference>
<dbReference type="Gene3D" id="1.20.1280.50">
    <property type="match status" value="1"/>
</dbReference>
<dbReference type="Pfam" id="PF00646">
    <property type="entry name" value="F-box"/>
    <property type="match status" value="1"/>
</dbReference>
<evidence type="ECO:0000259" key="1">
    <source>
        <dbReference type="SMART" id="SM00256"/>
    </source>
</evidence>
<dbReference type="EMBL" id="JXTC01000037">
    <property type="protein sequence ID" value="PON96671.1"/>
    <property type="molecule type" value="Genomic_DNA"/>
</dbReference>
<dbReference type="InParanoid" id="A0A2P5FFV3"/>
<gene>
    <name evidence="2" type="ORF">TorRG33x02_076520</name>
</gene>
<evidence type="ECO:0000313" key="3">
    <source>
        <dbReference type="Proteomes" id="UP000237000"/>
    </source>
</evidence>
<dbReference type="InterPro" id="IPR036047">
    <property type="entry name" value="F-box-like_dom_sf"/>
</dbReference>
<dbReference type="Proteomes" id="UP000237000">
    <property type="component" value="Unassembled WGS sequence"/>
</dbReference>
<dbReference type="STRING" id="63057.A0A2P5FFV3"/>
<dbReference type="PANTHER" id="PTHR33127:SF20">
    <property type="entry name" value="F-BOX DOMAIN-CONTAINING PROTEIN"/>
    <property type="match status" value="1"/>
</dbReference>
<keyword evidence="3" id="KW-1185">Reference proteome</keyword>
<dbReference type="AlphaFoldDB" id="A0A2P5FFV3"/>
<dbReference type="InterPro" id="IPR001810">
    <property type="entry name" value="F-box_dom"/>
</dbReference>
<proteinExistence type="predicted"/>
<dbReference type="InterPro" id="IPR005174">
    <property type="entry name" value="KIB1-4_b-propeller"/>
</dbReference>
<dbReference type="OrthoDB" id="1432457at2759"/>
<dbReference type="PANTHER" id="PTHR33127">
    <property type="entry name" value="TRANSMEMBRANE PROTEIN"/>
    <property type="match status" value="1"/>
</dbReference>
<name>A0A2P5FFV3_TREOI</name>
<accession>A0A2P5FFV3</accession>
<feature type="domain" description="F-box" evidence="1">
    <location>
        <begin position="11"/>
        <end position="51"/>
    </location>
</feature>
<dbReference type="Pfam" id="PF03478">
    <property type="entry name" value="Beta-prop_KIB1-4"/>
    <property type="match status" value="1"/>
</dbReference>
<evidence type="ECO:0000313" key="2">
    <source>
        <dbReference type="EMBL" id="PON96671.1"/>
    </source>
</evidence>
<comment type="caution">
    <text evidence="2">The sequence shown here is derived from an EMBL/GenBank/DDBJ whole genome shotgun (WGS) entry which is preliminary data.</text>
</comment>
<dbReference type="SMART" id="SM00256">
    <property type="entry name" value="FBOX"/>
    <property type="match status" value="1"/>
</dbReference>
<protein>
    <submittedName>
        <fullName evidence="2">F-box domain containing protein</fullName>
    </submittedName>
</protein>
<reference evidence="3" key="1">
    <citation type="submission" date="2016-06" db="EMBL/GenBank/DDBJ databases">
        <title>Parallel loss of symbiosis genes in relatives of nitrogen-fixing non-legume Parasponia.</title>
        <authorList>
            <person name="Van Velzen R."/>
            <person name="Holmer R."/>
            <person name="Bu F."/>
            <person name="Rutten L."/>
            <person name="Van Zeijl A."/>
            <person name="Liu W."/>
            <person name="Santuari L."/>
            <person name="Cao Q."/>
            <person name="Sharma T."/>
            <person name="Shen D."/>
            <person name="Roswanjaya Y."/>
            <person name="Wardhani T."/>
            <person name="Kalhor M.S."/>
            <person name="Jansen J."/>
            <person name="Van den Hoogen J."/>
            <person name="Gungor B."/>
            <person name="Hartog M."/>
            <person name="Hontelez J."/>
            <person name="Verver J."/>
            <person name="Yang W.-C."/>
            <person name="Schijlen E."/>
            <person name="Repin R."/>
            <person name="Schilthuizen M."/>
            <person name="Schranz E."/>
            <person name="Heidstra R."/>
            <person name="Miyata K."/>
            <person name="Fedorova E."/>
            <person name="Kohlen W."/>
            <person name="Bisseling T."/>
            <person name="Smit S."/>
            <person name="Geurts R."/>
        </authorList>
    </citation>
    <scope>NUCLEOTIDE SEQUENCE [LARGE SCALE GENOMIC DNA]</scope>
    <source>
        <strain evidence="3">cv. RG33-2</strain>
    </source>
</reference>